<reference evidence="2 3" key="1">
    <citation type="submission" date="2021-02" db="EMBL/GenBank/DDBJ databases">
        <title>Safari Cat Assemblies.</title>
        <authorList>
            <person name="Bredemeyer K.R."/>
            <person name="Murphy W.J."/>
        </authorList>
    </citation>
    <scope>NUCLEOTIDE SEQUENCE [LARGE SCALE GENOMIC DNA]</scope>
</reference>
<sequence length="471" mass="49551">STISDHRGGDKVPAVALGRGGPRRGQREPGGPVVPTPGCRQRASGTLSRPGRGARGSPGPHTPLAALGGCPGASLASLASVLCVPRSSAGARGQVFWPVPVLHVLLRVCAAVGLPVLWAGGEATGLLLLPLHLDQPVELHGRHGVFHRRVAVPASLRTTVPITARGPERVLSERLRAARDWAEGEGAAQTEKLSHRTGPTPPCSAEPTSSDLHPLKTSDFKGLEGRWGNAEGSGSEGHWLPPRKAPSSSPAARWELYMQHAWGQSGGGQGAYLEDSKQPARAWTLGQDGGREHPGAACRRDSPRFTRVPWTGEEAGLEPGGTAPAGAPAHCGHRPPAPVPRTWIFLCSSCRAKSFRETRVRVWRAWKSLCSACPTTTLPFRSLRIWERRREVGSPHGHAASLTAGARIPPRGGSMGGGGATSSSQPSCLQFEPRPSQSLRPRAYFSSVPGTGALPTGGLEHEGKARVGSIF</sequence>
<dbReference type="GeneTree" id="ENSGT01110000268933"/>
<evidence type="ECO:0000313" key="2">
    <source>
        <dbReference type="Ensembl" id="ENSFCTP00005040670.1"/>
    </source>
</evidence>
<feature type="region of interest" description="Disordered" evidence="1">
    <location>
        <begin position="1"/>
        <end position="63"/>
    </location>
</feature>
<evidence type="ECO:0000313" key="3">
    <source>
        <dbReference type="Proteomes" id="UP000823872"/>
    </source>
</evidence>
<name>A0ABI7Z0U8_FELCA</name>
<feature type="compositionally biased region" description="Low complexity" evidence="1">
    <location>
        <begin position="48"/>
        <end position="59"/>
    </location>
</feature>
<keyword evidence="3" id="KW-1185">Reference proteome</keyword>
<protein>
    <submittedName>
        <fullName evidence="2">Uncharacterized protein</fullName>
    </submittedName>
</protein>
<organism evidence="2 3">
    <name type="scientific">Felis catus</name>
    <name type="common">Cat</name>
    <name type="synonym">Felis silvestris catus</name>
    <dbReference type="NCBI Taxonomy" id="9685"/>
    <lineage>
        <taxon>Eukaryota</taxon>
        <taxon>Metazoa</taxon>
        <taxon>Chordata</taxon>
        <taxon>Craniata</taxon>
        <taxon>Vertebrata</taxon>
        <taxon>Euteleostomi</taxon>
        <taxon>Mammalia</taxon>
        <taxon>Eutheria</taxon>
        <taxon>Laurasiatheria</taxon>
        <taxon>Carnivora</taxon>
        <taxon>Feliformia</taxon>
        <taxon>Felidae</taxon>
        <taxon>Felinae</taxon>
        <taxon>Felis</taxon>
    </lineage>
</organism>
<accession>A0ABI7Z0U8</accession>
<dbReference type="Ensembl" id="ENSFCTT00005055218.1">
    <property type="protein sequence ID" value="ENSFCTP00005040670.1"/>
    <property type="gene ID" value="ENSFCTG00005019189.1"/>
</dbReference>
<reference evidence="2" key="2">
    <citation type="submission" date="2025-08" db="UniProtKB">
        <authorList>
            <consortium name="Ensembl"/>
        </authorList>
    </citation>
    <scope>IDENTIFICATION</scope>
    <source>
        <strain evidence="2">breed Abyssinian</strain>
    </source>
</reference>
<feature type="region of interest" description="Disordered" evidence="1">
    <location>
        <begin position="392"/>
        <end position="442"/>
    </location>
</feature>
<dbReference type="Proteomes" id="UP000823872">
    <property type="component" value="Chromosome B3"/>
</dbReference>
<reference evidence="2" key="3">
    <citation type="submission" date="2025-09" db="UniProtKB">
        <authorList>
            <consortium name="Ensembl"/>
        </authorList>
    </citation>
    <scope>IDENTIFICATION</scope>
    <source>
        <strain evidence="2">breed Abyssinian</strain>
    </source>
</reference>
<feature type="compositionally biased region" description="Basic and acidic residues" evidence="1">
    <location>
        <begin position="213"/>
        <end position="224"/>
    </location>
</feature>
<feature type="region of interest" description="Disordered" evidence="1">
    <location>
        <begin position="181"/>
        <end position="249"/>
    </location>
</feature>
<proteinExistence type="predicted"/>
<evidence type="ECO:0000256" key="1">
    <source>
        <dbReference type="SAM" id="MobiDB-lite"/>
    </source>
</evidence>
<feature type="compositionally biased region" description="Basic and acidic residues" evidence="1">
    <location>
        <begin position="1"/>
        <end position="10"/>
    </location>
</feature>